<gene>
    <name evidence="1" type="ORF">DW272_02385</name>
</gene>
<name>A0A414SKG6_9FIRM</name>
<reference evidence="1 2" key="1">
    <citation type="submission" date="2018-08" db="EMBL/GenBank/DDBJ databases">
        <title>A genome reference for cultivated species of the human gut microbiota.</title>
        <authorList>
            <person name="Zou Y."/>
            <person name="Xue W."/>
            <person name="Luo G."/>
        </authorList>
    </citation>
    <scope>NUCLEOTIDE SEQUENCE [LARGE SCALE GENOMIC DNA]</scope>
    <source>
        <strain evidence="1 2">AM22-9LB</strain>
    </source>
</reference>
<dbReference type="Proteomes" id="UP000284220">
    <property type="component" value="Unassembled WGS sequence"/>
</dbReference>
<dbReference type="EMBL" id="QRHZ01000001">
    <property type="protein sequence ID" value="RHG20074.1"/>
    <property type="molecule type" value="Genomic_DNA"/>
</dbReference>
<proteinExistence type="predicted"/>
<evidence type="ECO:0000313" key="2">
    <source>
        <dbReference type="Proteomes" id="UP000284220"/>
    </source>
</evidence>
<dbReference type="AlphaFoldDB" id="A0A414SKG6"/>
<accession>A0A414SKG6</accession>
<sequence>MCVCLTDDGHGSVTVWDTAEDAWGDAWERTENFLNENLGRSYCKKVYDGYEIFVIGNPKVQRYYKVFDAQELE</sequence>
<comment type="caution">
    <text evidence="1">The sequence shown here is derived from an EMBL/GenBank/DDBJ whole genome shotgun (WGS) entry which is preliminary data.</text>
</comment>
<evidence type="ECO:0000313" key="1">
    <source>
        <dbReference type="EMBL" id="RHG20074.1"/>
    </source>
</evidence>
<protein>
    <submittedName>
        <fullName evidence="1">Uncharacterized protein</fullName>
    </submittedName>
</protein>
<organism evidence="1 2">
    <name type="scientific">Blautia obeum</name>
    <dbReference type="NCBI Taxonomy" id="40520"/>
    <lineage>
        <taxon>Bacteria</taxon>
        <taxon>Bacillati</taxon>
        <taxon>Bacillota</taxon>
        <taxon>Clostridia</taxon>
        <taxon>Lachnospirales</taxon>
        <taxon>Lachnospiraceae</taxon>
        <taxon>Blautia</taxon>
    </lineage>
</organism>